<evidence type="ECO:0000259" key="16">
    <source>
        <dbReference type="Pfam" id="PF00330"/>
    </source>
</evidence>
<dbReference type="GO" id="GO:0003994">
    <property type="term" value="F:aconitate hydratase activity"/>
    <property type="evidence" value="ECO:0007669"/>
    <property type="project" value="UniProtKB-EC"/>
</dbReference>
<dbReference type="PRINTS" id="PR00415">
    <property type="entry name" value="ACONITASE"/>
</dbReference>
<dbReference type="EC" id="4.2.1.3" evidence="4"/>
<evidence type="ECO:0000256" key="5">
    <source>
        <dbReference type="ARBA" id="ARBA00019378"/>
    </source>
</evidence>
<keyword evidence="11 18" id="KW-0456">Lyase</keyword>
<dbReference type="InterPro" id="IPR036008">
    <property type="entry name" value="Aconitase_4Fe-4S_dom"/>
</dbReference>
<evidence type="ECO:0000259" key="17">
    <source>
        <dbReference type="Pfam" id="PF00694"/>
    </source>
</evidence>
<dbReference type="InterPro" id="IPR000573">
    <property type="entry name" value="AconitaseA/IPMdHydase_ssu_swvl"/>
</dbReference>
<dbReference type="SUPFAM" id="SSF53732">
    <property type="entry name" value="Aconitase iron-sulfur domain"/>
    <property type="match status" value="1"/>
</dbReference>
<keyword evidence="6" id="KW-0816">Tricarboxylic acid cycle</keyword>
<accession>A0ABY4B0H1</accession>
<keyword evidence="10" id="KW-0411">Iron-sulfur</keyword>
<dbReference type="PANTHER" id="PTHR43160">
    <property type="entry name" value="ACONITATE HYDRATASE B"/>
    <property type="match status" value="1"/>
</dbReference>
<evidence type="ECO:0000256" key="15">
    <source>
        <dbReference type="ARBA" id="ARBA00031977"/>
    </source>
</evidence>
<dbReference type="InterPro" id="IPR006248">
    <property type="entry name" value="Aconitase_mito-like"/>
</dbReference>
<dbReference type="PROSITE" id="PS01244">
    <property type="entry name" value="ACONITASE_2"/>
    <property type="match status" value="1"/>
</dbReference>
<evidence type="ECO:0000313" key="18">
    <source>
        <dbReference type="EMBL" id="UOE32279.1"/>
    </source>
</evidence>
<evidence type="ECO:0000256" key="1">
    <source>
        <dbReference type="ARBA" id="ARBA00001966"/>
    </source>
</evidence>
<keyword evidence="7" id="KW-0479">Metal-binding</keyword>
<evidence type="ECO:0000256" key="8">
    <source>
        <dbReference type="ARBA" id="ARBA00022946"/>
    </source>
</evidence>
<dbReference type="InterPro" id="IPR015931">
    <property type="entry name" value="Acnase/IPM_dHydase_lsu_aba_1/3"/>
</dbReference>
<evidence type="ECO:0000256" key="13">
    <source>
        <dbReference type="ARBA" id="ARBA00029682"/>
    </source>
</evidence>
<evidence type="ECO:0000256" key="10">
    <source>
        <dbReference type="ARBA" id="ARBA00023014"/>
    </source>
</evidence>
<dbReference type="NCBIfam" id="TIGR01340">
    <property type="entry name" value="aconitase_mito"/>
    <property type="match status" value="1"/>
</dbReference>
<comment type="catalytic activity">
    <reaction evidence="12">
        <text>citrate = D-threo-isocitrate</text>
        <dbReference type="Rhea" id="RHEA:10336"/>
        <dbReference type="ChEBI" id="CHEBI:15562"/>
        <dbReference type="ChEBI" id="CHEBI:16947"/>
        <dbReference type="EC" id="4.2.1.3"/>
    </reaction>
</comment>
<evidence type="ECO:0000256" key="7">
    <source>
        <dbReference type="ARBA" id="ARBA00022723"/>
    </source>
</evidence>
<dbReference type="InterPro" id="IPR015932">
    <property type="entry name" value="Aconitase_dom2"/>
</dbReference>
<dbReference type="PROSITE" id="PS00450">
    <property type="entry name" value="ACONITASE_1"/>
    <property type="match status" value="1"/>
</dbReference>
<dbReference type="SUPFAM" id="SSF52016">
    <property type="entry name" value="LeuD/IlvD-like"/>
    <property type="match status" value="1"/>
</dbReference>
<dbReference type="InterPro" id="IPR015928">
    <property type="entry name" value="Aconitase/3IPM_dehydase_swvl"/>
</dbReference>
<keyword evidence="19" id="KW-1185">Reference proteome</keyword>
<dbReference type="Pfam" id="PF00330">
    <property type="entry name" value="Aconitase"/>
    <property type="match status" value="1"/>
</dbReference>
<evidence type="ECO:0000256" key="11">
    <source>
        <dbReference type="ARBA" id="ARBA00023239"/>
    </source>
</evidence>
<evidence type="ECO:0000256" key="14">
    <source>
        <dbReference type="ARBA" id="ARBA00031081"/>
    </source>
</evidence>
<evidence type="ECO:0000256" key="9">
    <source>
        <dbReference type="ARBA" id="ARBA00023004"/>
    </source>
</evidence>
<dbReference type="Gene3D" id="3.20.19.10">
    <property type="entry name" value="Aconitase, domain 4"/>
    <property type="match status" value="1"/>
</dbReference>
<dbReference type="EMBL" id="CP094534">
    <property type="protein sequence ID" value="UOE32279.1"/>
    <property type="molecule type" value="Genomic_DNA"/>
</dbReference>
<comment type="similarity">
    <text evidence="3">Belongs to the aconitase/IPM isomerase family.</text>
</comment>
<keyword evidence="9" id="KW-0408">Iron</keyword>
<evidence type="ECO:0000256" key="12">
    <source>
        <dbReference type="ARBA" id="ARBA00023501"/>
    </source>
</evidence>
<dbReference type="NCBIfam" id="NF005558">
    <property type="entry name" value="PRK07229.1"/>
    <property type="match status" value="1"/>
</dbReference>
<keyword evidence="8" id="KW-0809">Transit peptide</keyword>
<evidence type="ECO:0000256" key="4">
    <source>
        <dbReference type="ARBA" id="ARBA00012926"/>
    </source>
</evidence>
<comment type="pathway">
    <text evidence="2">Carbohydrate metabolism; tricarboxylic acid cycle; isocitrate from oxaloacetate: step 2/2.</text>
</comment>
<feature type="domain" description="Aconitase A/isopropylmalate dehydratase small subunit swivel" evidence="17">
    <location>
        <begin position="557"/>
        <end position="686"/>
    </location>
</feature>
<dbReference type="InterPro" id="IPR018136">
    <property type="entry name" value="Aconitase_4Fe-4S_BS"/>
</dbReference>
<dbReference type="RefSeq" id="WP_243510421.1">
    <property type="nucleotide sequence ID" value="NZ_CP094534.1"/>
</dbReference>
<protein>
    <recommendedName>
        <fullName evidence="5">Aconitate hydratase A</fullName>
        <ecNumber evidence="4">4.2.1.3</ecNumber>
    </recommendedName>
    <alternativeName>
        <fullName evidence="13">Citrate hydro-lyase</fullName>
    </alternativeName>
    <alternativeName>
        <fullName evidence="15">Iron-responsive protein-like</fullName>
    </alternativeName>
    <alternativeName>
        <fullName evidence="14">RNA-binding protein</fullName>
    </alternativeName>
</protein>
<evidence type="ECO:0000256" key="6">
    <source>
        <dbReference type="ARBA" id="ARBA00022532"/>
    </source>
</evidence>
<name>A0ABY4B0H1_9BACT</name>
<gene>
    <name evidence="18" type="ORF">MTP16_14180</name>
</gene>
<dbReference type="Pfam" id="PF00694">
    <property type="entry name" value="Aconitase_C"/>
    <property type="match status" value="1"/>
</dbReference>
<sequence length="763" mass="81758">MAFDLEMIRSVYAGMGSRIEAARAAVARPLTLTEKILYAHLYGGEVKQAYERGVSYVDFAPDRVAMQDATAQMALLQFMQAGKATAAVPSTVHCDHLIQAKDGATADLAEANSENKEVYDFLASVSNKYGIGFWKPGAGIIHQVVLENYAFPGGMMIGTDSHTPNAGGLGMIAIGVGGADAVDVMAGMAWELKFPKVIGVKLTGKMNGWTSAKDVILRVAGILTVKGGTGAIVEYFGDGAESLSATGKGTICNMGAEIGATTSVFAYDEKMGDYLRGTGRAEIAEAAAAVRQHLRADDEVYAQPERYFDQLIEIDLNTLEPYVNGPFTPDAAWPISQFAAAVKEHGWPEKLEVGLIGSCTNSSYEDITRAASIAKQAVDKGLTVNAEFTITPGSELVRYTVARDGLLDTFADMGGVVLANACGPCIGQWARHTDDPKRRNSIITSFNRNFAKRNDGNPNTHAFVASPEIVTAFAIAGDLTFNPLTDTLPGANGPVKLDEPMGVEMPPRGFAVEDAGFQAPAEDGSGVQVIVNPTSDRLELLEAFKPWEGTDLMGLRLLIKAQGKCTTDHISMAGPWLKYRGHLDNISNNMLIGATNAFNGEANSVRNFAVQGDGYTTVPQSARSYKSLGIGTVVIGDENYGEGSSREHAAMEPRHLGVRAVIVKSFARIHETNLKKQGMLGLTFANKADYDLIEEGDTIDILGLTTFTPGQPLQARLHHADGDTDLITLNHTYNEGQIEWFKAGSALNLIRMKESGEAQLSQK</sequence>
<organism evidence="18 19">
    <name type="scientific">Hymenobacter monticola</name>
    <dbReference type="NCBI Taxonomy" id="1705399"/>
    <lineage>
        <taxon>Bacteria</taxon>
        <taxon>Pseudomonadati</taxon>
        <taxon>Bacteroidota</taxon>
        <taxon>Cytophagia</taxon>
        <taxon>Cytophagales</taxon>
        <taxon>Hymenobacteraceae</taxon>
        <taxon>Hymenobacter</taxon>
    </lineage>
</organism>
<dbReference type="InterPro" id="IPR050926">
    <property type="entry name" value="Aconitase/IPM_isomerase"/>
</dbReference>
<reference evidence="18 19" key="1">
    <citation type="submission" date="2022-03" db="EMBL/GenBank/DDBJ databases">
        <title>Hymenobactersp. isolated from the air.</title>
        <authorList>
            <person name="Won M."/>
            <person name="Kwon S.-W."/>
        </authorList>
    </citation>
    <scope>NUCLEOTIDE SEQUENCE [LARGE SCALE GENOMIC DNA]</scope>
    <source>
        <strain evidence="18 19">KACC 22596</strain>
    </source>
</reference>
<evidence type="ECO:0000313" key="19">
    <source>
        <dbReference type="Proteomes" id="UP000831390"/>
    </source>
</evidence>
<evidence type="ECO:0000256" key="2">
    <source>
        <dbReference type="ARBA" id="ARBA00004717"/>
    </source>
</evidence>
<proteinExistence type="inferred from homology"/>
<dbReference type="PANTHER" id="PTHR43160:SF3">
    <property type="entry name" value="ACONITATE HYDRATASE, MITOCHONDRIAL"/>
    <property type="match status" value="1"/>
</dbReference>
<feature type="domain" description="Aconitase/3-isopropylmalate dehydratase large subunit alpha/beta/alpha" evidence="16">
    <location>
        <begin position="34"/>
        <end position="477"/>
    </location>
</feature>
<dbReference type="Gene3D" id="3.30.499.10">
    <property type="entry name" value="Aconitase, domain 3"/>
    <property type="match status" value="2"/>
</dbReference>
<dbReference type="Gene3D" id="3.40.1060.10">
    <property type="entry name" value="Aconitase, Domain 2"/>
    <property type="match status" value="1"/>
</dbReference>
<dbReference type="InterPro" id="IPR001030">
    <property type="entry name" value="Acoase/IPM_deHydtase_lsu_aba"/>
</dbReference>
<evidence type="ECO:0000256" key="3">
    <source>
        <dbReference type="ARBA" id="ARBA00007185"/>
    </source>
</evidence>
<comment type="cofactor">
    <cofactor evidence="1">
        <name>[4Fe-4S] cluster</name>
        <dbReference type="ChEBI" id="CHEBI:49883"/>
    </cofactor>
</comment>
<dbReference type="Proteomes" id="UP000831390">
    <property type="component" value="Chromosome"/>
</dbReference>